<keyword evidence="2" id="KW-0229">DNA integration</keyword>
<comment type="caution">
    <text evidence="8">The sequence shown here is derived from an EMBL/GenBank/DDBJ whole genome shotgun (WGS) entry which is preliminary data.</text>
</comment>
<sequence length="390" mass="42566">MASVERRITVAKGGGKITRWLCRWSETQDGERRQRVQTFGTKQEAMDCAARMTGLEARGIPATARMTFRQHVDLWLAACAATRKPATVEHYRQKIGMVLPHLGHLELRKIGVEHVEEAVRKAAIGQGGRPLAPRTVHHVHAVLRNCLGDAKRLRRINDNPARDARAPSVPRKRMTAPTLDEIAAMADAARDAPTRTLILLAGLTGMRRGELAALRWSAVDFAERWISVHAVIEQAGRADTARLREGAKTEGSVRRIAMSAAVEGLLRAHRAHEAELALACGVRLPSDAYLFHQPSGFSDHWTPSALTAKAARARDAAAVRREVQPLHGARHRYATSLMGVVPDSLLAAALGHSDPRTTRAIYQRAEEAGERATADAADAALGGLLRRPGR</sequence>
<accession>A0ABS4AX84</accession>
<dbReference type="Pfam" id="PF00589">
    <property type="entry name" value="Phage_integrase"/>
    <property type="match status" value="1"/>
</dbReference>
<evidence type="ECO:0000259" key="6">
    <source>
        <dbReference type="PROSITE" id="PS51898"/>
    </source>
</evidence>
<dbReference type="Proteomes" id="UP000680815">
    <property type="component" value="Unassembled WGS sequence"/>
</dbReference>
<dbReference type="RefSeq" id="WP_209353363.1">
    <property type="nucleotide sequence ID" value="NZ_JAGIYZ010000021.1"/>
</dbReference>
<keyword evidence="4" id="KW-0233">DNA recombination</keyword>
<evidence type="ECO:0000313" key="8">
    <source>
        <dbReference type="EMBL" id="MBP0465980.1"/>
    </source>
</evidence>
<dbReference type="Gene3D" id="1.10.443.10">
    <property type="entry name" value="Intergrase catalytic core"/>
    <property type="match status" value="1"/>
</dbReference>
<evidence type="ECO:0000256" key="4">
    <source>
        <dbReference type="ARBA" id="ARBA00023172"/>
    </source>
</evidence>
<evidence type="ECO:0000256" key="3">
    <source>
        <dbReference type="ARBA" id="ARBA00023125"/>
    </source>
</evidence>
<reference evidence="8 9" key="1">
    <citation type="submission" date="2021-03" db="EMBL/GenBank/DDBJ databases">
        <authorList>
            <person name="So Y."/>
        </authorList>
    </citation>
    <scope>NUCLEOTIDE SEQUENCE [LARGE SCALE GENOMIC DNA]</scope>
    <source>
        <strain evidence="8 9">PWR1</strain>
    </source>
</reference>
<dbReference type="Pfam" id="PF14659">
    <property type="entry name" value="Phage_int_SAM_3"/>
    <property type="match status" value="1"/>
</dbReference>
<keyword evidence="9" id="KW-1185">Reference proteome</keyword>
<dbReference type="PANTHER" id="PTHR30629">
    <property type="entry name" value="PROPHAGE INTEGRASE"/>
    <property type="match status" value="1"/>
</dbReference>
<name>A0ABS4AX84_9PROT</name>
<dbReference type="PROSITE" id="PS51898">
    <property type="entry name" value="TYR_RECOMBINASE"/>
    <property type="match status" value="1"/>
</dbReference>
<comment type="similarity">
    <text evidence="1">Belongs to the 'phage' integrase family.</text>
</comment>
<evidence type="ECO:0000259" key="7">
    <source>
        <dbReference type="PROSITE" id="PS51900"/>
    </source>
</evidence>
<gene>
    <name evidence="8" type="ORF">J5Y09_18785</name>
</gene>
<evidence type="ECO:0000256" key="1">
    <source>
        <dbReference type="ARBA" id="ARBA00008857"/>
    </source>
</evidence>
<feature type="domain" description="Tyr recombinase" evidence="6">
    <location>
        <begin position="172"/>
        <end position="375"/>
    </location>
</feature>
<organism evidence="8 9">
    <name type="scientific">Roseomonas nitratireducens</name>
    <dbReference type="NCBI Taxonomy" id="2820810"/>
    <lineage>
        <taxon>Bacteria</taxon>
        <taxon>Pseudomonadati</taxon>
        <taxon>Pseudomonadota</taxon>
        <taxon>Alphaproteobacteria</taxon>
        <taxon>Acetobacterales</taxon>
        <taxon>Roseomonadaceae</taxon>
        <taxon>Roseomonas</taxon>
    </lineage>
</organism>
<dbReference type="Gene3D" id="1.10.150.130">
    <property type="match status" value="1"/>
</dbReference>
<dbReference type="InterPro" id="IPR010998">
    <property type="entry name" value="Integrase_recombinase_N"/>
</dbReference>
<protein>
    <submittedName>
        <fullName evidence="8">Tyrosine-type recombinase/integrase</fullName>
    </submittedName>
</protein>
<dbReference type="SUPFAM" id="SSF56349">
    <property type="entry name" value="DNA breaking-rejoining enzymes"/>
    <property type="match status" value="1"/>
</dbReference>
<dbReference type="InterPro" id="IPR002104">
    <property type="entry name" value="Integrase_catalytic"/>
</dbReference>
<dbReference type="InterPro" id="IPR044068">
    <property type="entry name" value="CB"/>
</dbReference>
<keyword evidence="3 5" id="KW-0238">DNA-binding</keyword>
<dbReference type="PROSITE" id="PS51900">
    <property type="entry name" value="CB"/>
    <property type="match status" value="1"/>
</dbReference>
<dbReference type="InterPro" id="IPR013762">
    <property type="entry name" value="Integrase-like_cat_sf"/>
</dbReference>
<evidence type="ECO:0000313" key="9">
    <source>
        <dbReference type="Proteomes" id="UP000680815"/>
    </source>
</evidence>
<dbReference type="PANTHER" id="PTHR30629:SF2">
    <property type="entry name" value="PROPHAGE INTEGRASE INTS-RELATED"/>
    <property type="match status" value="1"/>
</dbReference>
<proteinExistence type="inferred from homology"/>
<evidence type="ECO:0000256" key="5">
    <source>
        <dbReference type="PROSITE-ProRule" id="PRU01248"/>
    </source>
</evidence>
<dbReference type="InterPro" id="IPR050808">
    <property type="entry name" value="Phage_Integrase"/>
</dbReference>
<dbReference type="InterPro" id="IPR011010">
    <property type="entry name" value="DNA_brk_join_enz"/>
</dbReference>
<evidence type="ECO:0000256" key="2">
    <source>
        <dbReference type="ARBA" id="ARBA00022908"/>
    </source>
</evidence>
<dbReference type="EMBL" id="JAGIYZ010000021">
    <property type="protein sequence ID" value="MBP0465980.1"/>
    <property type="molecule type" value="Genomic_DNA"/>
</dbReference>
<dbReference type="InterPro" id="IPR004107">
    <property type="entry name" value="Integrase_SAM-like_N"/>
</dbReference>
<feature type="domain" description="Core-binding (CB)" evidence="7">
    <location>
        <begin position="66"/>
        <end position="151"/>
    </location>
</feature>